<dbReference type="AlphaFoldDB" id="A0A2P2NDY6"/>
<name>A0A2P2NDY6_RHIMU</name>
<accession>A0A2P2NDY6</accession>
<evidence type="ECO:0000313" key="1">
    <source>
        <dbReference type="EMBL" id="MBX40682.1"/>
    </source>
</evidence>
<sequence length="36" mass="4478">MMKQESKLIYSITSKNYIGKWHINFKFSISRYRCYL</sequence>
<proteinExistence type="predicted"/>
<dbReference type="EMBL" id="GGEC01060198">
    <property type="protein sequence ID" value="MBX40682.1"/>
    <property type="molecule type" value="Transcribed_RNA"/>
</dbReference>
<protein>
    <submittedName>
        <fullName evidence="1">Uncharacterized protein</fullName>
    </submittedName>
</protein>
<organism evidence="1">
    <name type="scientific">Rhizophora mucronata</name>
    <name type="common">Asiatic mangrove</name>
    <dbReference type="NCBI Taxonomy" id="61149"/>
    <lineage>
        <taxon>Eukaryota</taxon>
        <taxon>Viridiplantae</taxon>
        <taxon>Streptophyta</taxon>
        <taxon>Embryophyta</taxon>
        <taxon>Tracheophyta</taxon>
        <taxon>Spermatophyta</taxon>
        <taxon>Magnoliopsida</taxon>
        <taxon>eudicotyledons</taxon>
        <taxon>Gunneridae</taxon>
        <taxon>Pentapetalae</taxon>
        <taxon>rosids</taxon>
        <taxon>fabids</taxon>
        <taxon>Malpighiales</taxon>
        <taxon>Rhizophoraceae</taxon>
        <taxon>Rhizophora</taxon>
    </lineage>
</organism>
<reference evidence="1" key="1">
    <citation type="submission" date="2018-02" db="EMBL/GenBank/DDBJ databases">
        <title>Rhizophora mucronata_Transcriptome.</title>
        <authorList>
            <person name="Meera S.P."/>
            <person name="Sreeshan A."/>
            <person name="Augustine A."/>
        </authorList>
    </citation>
    <scope>NUCLEOTIDE SEQUENCE</scope>
    <source>
        <tissue evidence="1">Leaf</tissue>
    </source>
</reference>